<keyword evidence="7" id="KW-1185">Reference proteome</keyword>
<keyword evidence="4" id="KW-0732">Signal</keyword>
<feature type="repeat" description="ANK" evidence="3">
    <location>
        <begin position="239"/>
        <end position="271"/>
    </location>
</feature>
<feature type="domain" description="Copper amine oxidase-like N-terminal" evidence="5">
    <location>
        <begin position="31"/>
        <end position="137"/>
    </location>
</feature>
<dbReference type="Gene3D" id="1.25.40.20">
    <property type="entry name" value="Ankyrin repeat-containing domain"/>
    <property type="match status" value="2"/>
</dbReference>
<evidence type="ECO:0000256" key="3">
    <source>
        <dbReference type="PROSITE-ProRule" id="PRU00023"/>
    </source>
</evidence>
<dbReference type="Pfam" id="PF00023">
    <property type="entry name" value="Ank"/>
    <property type="match status" value="1"/>
</dbReference>
<feature type="chain" id="PRO_5045767174" evidence="4">
    <location>
        <begin position="23"/>
        <end position="295"/>
    </location>
</feature>
<dbReference type="SUPFAM" id="SSF48403">
    <property type="entry name" value="Ankyrin repeat"/>
    <property type="match status" value="1"/>
</dbReference>
<feature type="signal peptide" evidence="4">
    <location>
        <begin position="1"/>
        <end position="22"/>
    </location>
</feature>
<dbReference type="InterPro" id="IPR050776">
    <property type="entry name" value="Ank_Repeat/CDKN_Inhibitor"/>
</dbReference>
<proteinExistence type="predicted"/>
<organism evidence="6 7">
    <name type="scientific">Ferviditalea candida</name>
    <dbReference type="NCBI Taxonomy" id="3108399"/>
    <lineage>
        <taxon>Bacteria</taxon>
        <taxon>Bacillati</taxon>
        <taxon>Bacillota</taxon>
        <taxon>Bacilli</taxon>
        <taxon>Bacillales</taxon>
        <taxon>Paenibacillaceae</taxon>
        <taxon>Ferviditalea</taxon>
    </lineage>
</organism>
<comment type="caution">
    <text evidence="6">The sequence shown here is derived from an EMBL/GenBank/DDBJ whole genome shotgun (WGS) entry which is preliminary data.</text>
</comment>
<dbReference type="Pfam" id="PF07833">
    <property type="entry name" value="Cu_amine_oxidN1"/>
    <property type="match status" value="1"/>
</dbReference>
<dbReference type="InterPro" id="IPR002110">
    <property type="entry name" value="Ankyrin_rpt"/>
</dbReference>
<accession>A0ABU5ZES8</accession>
<dbReference type="Proteomes" id="UP001310386">
    <property type="component" value="Unassembled WGS sequence"/>
</dbReference>
<protein>
    <submittedName>
        <fullName evidence="6">Ankyrin repeat domain-containing protein</fullName>
    </submittedName>
</protein>
<evidence type="ECO:0000256" key="4">
    <source>
        <dbReference type="SAM" id="SignalP"/>
    </source>
</evidence>
<evidence type="ECO:0000313" key="7">
    <source>
        <dbReference type="Proteomes" id="UP001310386"/>
    </source>
</evidence>
<dbReference type="Pfam" id="PF12796">
    <property type="entry name" value="Ank_2"/>
    <property type="match status" value="1"/>
</dbReference>
<dbReference type="SUPFAM" id="SSF55383">
    <property type="entry name" value="Copper amine oxidase, domain N"/>
    <property type="match status" value="1"/>
</dbReference>
<dbReference type="PROSITE" id="PS50088">
    <property type="entry name" value="ANK_REPEAT"/>
    <property type="match status" value="3"/>
</dbReference>
<dbReference type="Gene3D" id="3.30.457.10">
    <property type="entry name" value="Copper amine oxidase-like, N-terminal domain"/>
    <property type="match status" value="1"/>
</dbReference>
<dbReference type="PANTHER" id="PTHR24201">
    <property type="entry name" value="ANK_REP_REGION DOMAIN-CONTAINING PROTEIN"/>
    <property type="match status" value="1"/>
</dbReference>
<dbReference type="InterPro" id="IPR036582">
    <property type="entry name" value="Mao_N_sf"/>
</dbReference>
<reference evidence="6" key="1">
    <citation type="submission" date="2023-12" db="EMBL/GenBank/DDBJ databases">
        <title>Fervidustalea candida gen. nov., sp. nov., a novel member of the family Paenibacillaceae isolated from a geothermal area.</title>
        <authorList>
            <person name="Li W.-J."/>
            <person name="Jiao J.-Y."/>
            <person name="Chen Y."/>
        </authorList>
    </citation>
    <scope>NUCLEOTIDE SEQUENCE</scope>
    <source>
        <strain evidence="6">SYSU GA230002</strain>
    </source>
</reference>
<keyword evidence="1" id="KW-0677">Repeat</keyword>
<dbReference type="PROSITE" id="PS50297">
    <property type="entry name" value="ANK_REP_REGION"/>
    <property type="match status" value="3"/>
</dbReference>
<dbReference type="InterPro" id="IPR012854">
    <property type="entry name" value="Cu_amine_oxidase-like_N"/>
</dbReference>
<dbReference type="SMART" id="SM00248">
    <property type="entry name" value="ANK"/>
    <property type="match status" value="4"/>
</dbReference>
<dbReference type="PANTHER" id="PTHR24201:SF15">
    <property type="entry name" value="ANKYRIN REPEAT DOMAIN-CONTAINING PROTEIN 66"/>
    <property type="match status" value="1"/>
</dbReference>
<evidence type="ECO:0000256" key="2">
    <source>
        <dbReference type="ARBA" id="ARBA00023043"/>
    </source>
</evidence>
<sequence>MKRIFQIIMVLSMLFSSSGIIAAEQMITISIDGTEHQFDQATVQKDGHILLPLRGIFEQAGAQVEWDGNKRTATVKMNDMHIVVKIGSKQAEKNGVSLTMPVEAQIINGTTMIPLPFIGQAFDGYTKWDHDAQIAYIFSSKESLLMSLAEHDDAEQITKLLAEGANPDGKGNNGWTPLMTAVFYNNTGSVKALLTGGADPNFVTEDGDTPLTWAARYGSTEIANELLQAGANPDGKNHLKWTALMYAAYTGNFEIAASLLKAGADTKIKNNEGETAADIAEHREHSELLDLLRQK</sequence>
<keyword evidence="2 3" id="KW-0040">ANK repeat</keyword>
<dbReference type="InterPro" id="IPR036770">
    <property type="entry name" value="Ankyrin_rpt-contain_sf"/>
</dbReference>
<evidence type="ECO:0000313" key="6">
    <source>
        <dbReference type="EMBL" id="MEB3100999.1"/>
    </source>
</evidence>
<evidence type="ECO:0000256" key="1">
    <source>
        <dbReference type="ARBA" id="ARBA00022737"/>
    </source>
</evidence>
<dbReference type="EMBL" id="JAYJLD010000005">
    <property type="protein sequence ID" value="MEB3100999.1"/>
    <property type="molecule type" value="Genomic_DNA"/>
</dbReference>
<evidence type="ECO:0000259" key="5">
    <source>
        <dbReference type="Pfam" id="PF07833"/>
    </source>
</evidence>
<feature type="repeat" description="ANK" evidence="3">
    <location>
        <begin position="206"/>
        <end position="238"/>
    </location>
</feature>
<gene>
    <name evidence="6" type="ORF">VF724_04915</name>
</gene>
<dbReference type="RefSeq" id="WP_371753115.1">
    <property type="nucleotide sequence ID" value="NZ_JAYJLD010000005.1"/>
</dbReference>
<feature type="repeat" description="ANK" evidence="3">
    <location>
        <begin position="173"/>
        <end position="205"/>
    </location>
</feature>
<name>A0ABU5ZES8_9BACL</name>